<dbReference type="PRINTS" id="PR00360">
    <property type="entry name" value="C2DOMAIN"/>
</dbReference>
<proteinExistence type="predicted"/>
<dbReference type="Gene3D" id="2.60.40.150">
    <property type="entry name" value="C2 domain"/>
    <property type="match status" value="1"/>
</dbReference>
<dbReference type="CDD" id="cd00030">
    <property type="entry name" value="C2"/>
    <property type="match status" value="1"/>
</dbReference>
<feature type="domain" description="C2" evidence="1">
    <location>
        <begin position="1"/>
        <end position="91"/>
    </location>
</feature>
<comment type="caution">
    <text evidence="2">The sequence shown here is derived from an EMBL/GenBank/DDBJ whole genome shotgun (WGS) entry which is preliminary data.</text>
</comment>
<evidence type="ECO:0000259" key="1">
    <source>
        <dbReference type="PROSITE" id="PS50004"/>
    </source>
</evidence>
<accession>A0ABN9S6K7</accession>
<protein>
    <recommendedName>
        <fullName evidence="1">C2 domain-containing protein</fullName>
    </recommendedName>
</protein>
<sequence>MGPSTSDPYCECRVLDGAQKGPEIKTKVISKTLQPTWDEKFALESDAVGRILEFEVWDHDMWPKKPDFLGKARLQLTSERLPHEETVERTLTLESDRKGIKAQGTLTVRLGGVRPGDQVKLPAGAAG</sequence>
<dbReference type="PROSITE" id="PS50004">
    <property type="entry name" value="C2"/>
    <property type="match status" value="1"/>
</dbReference>
<dbReference type="PANTHER" id="PTHR46980">
    <property type="entry name" value="TRICALBIN-1-RELATED"/>
    <property type="match status" value="1"/>
</dbReference>
<dbReference type="InterPro" id="IPR052455">
    <property type="entry name" value="Tricalbin_domain"/>
</dbReference>
<dbReference type="EMBL" id="CAUYUJ010008890">
    <property type="protein sequence ID" value="CAK0825247.1"/>
    <property type="molecule type" value="Genomic_DNA"/>
</dbReference>
<dbReference type="Pfam" id="PF00168">
    <property type="entry name" value="C2"/>
    <property type="match status" value="1"/>
</dbReference>
<dbReference type="SUPFAM" id="SSF49562">
    <property type="entry name" value="C2 domain (Calcium/lipid-binding domain, CaLB)"/>
    <property type="match status" value="1"/>
</dbReference>
<reference evidence="2" key="1">
    <citation type="submission" date="2023-10" db="EMBL/GenBank/DDBJ databases">
        <authorList>
            <person name="Chen Y."/>
            <person name="Shah S."/>
            <person name="Dougan E. K."/>
            <person name="Thang M."/>
            <person name="Chan C."/>
        </authorList>
    </citation>
    <scope>NUCLEOTIDE SEQUENCE [LARGE SCALE GENOMIC DNA]</scope>
</reference>
<dbReference type="InterPro" id="IPR000008">
    <property type="entry name" value="C2_dom"/>
</dbReference>
<dbReference type="Proteomes" id="UP001189429">
    <property type="component" value="Unassembled WGS sequence"/>
</dbReference>
<gene>
    <name evidence="2" type="ORF">PCOR1329_LOCUS25413</name>
</gene>
<dbReference type="PANTHER" id="PTHR46980:SF2">
    <property type="entry name" value="TRICALBIN-1-RELATED"/>
    <property type="match status" value="1"/>
</dbReference>
<dbReference type="InterPro" id="IPR035892">
    <property type="entry name" value="C2_domain_sf"/>
</dbReference>
<keyword evidence="3" id="KW-1185">Reference proteome</keyword>
<organism evidence="2 3">
    <name type="scientific">Prorocentrum cordatum</name>
    <dbReference type="NCBI Taxonomy" id="2364126"/>
    <lineage>
        <taxon>Eukaryota</taxon>
        <taxon>Sar</taxon>
        <taxon>Alveolata</taxon>
        <taxon>Dinophyceae</taxon>
        <taxon>Prorocentrales</taxon>
        <taxon>Prorocentraceae</taxon>
        <taxon>Prorocentrum</taxon>
    </lineage>
</organism>
<evidence type="ECO:0000313" key="2">
    <source>
        <dbReference type="EMBL" id="CAK0825247.1"/>
    </source>
</evidence>
<name>A0ABN9S6K7_9DINO</name>
<dbReference type="SMART" id="SM00239">
    <property type="entry name" value="C2"/>
    <property type="match status" value="1"/>
</dbReference>
<evidence type="ECO:0000313" key="3">
    <source>
        <dbReference type="Proteomes" id="UP001189429"/>
    </source>
</evidence>